<dbReference type="RefSeq" id="WP_341375551.1">
    <property type="nucleotide sequence ID" value="NZ_JBBUTF010000016.1"/>
</dbReference>
<accession>A0ABU9BGH5</accession>
<reference evidence="2 3" key="1">
    <citation type="submission" date="2024-04" db="EMBL/GenBank/DDBJ databases">
        <title>Novel species of the genus Ideonella isolated from streams.</title>
        <authorList>
            <person name="Lu H."/>
        </authorList>
    </citation>
    <scope>NUCLEOTIDE SEQUENCE [LARGE SCALE GENOMIC DNA]</scope>
    <source>
        <strain evidence="2 3">BYS139W</strain>
    </source>
</reference>
<organism evidence="2 3">
    <name type="scientific">Pseudaquabacterium rugosum</name>
    <dbReference type="NCBI Taxonomy" id="2984194"/>
    <lineage>
        <taxon>Bacteria</taxon>
        <taxon>Pseudomonadati</taxon>
        <taxon>Pseudomonadota</taxon>
        <taxon>Betaproteobacteria</taxon>
        <taxon>Burkholderiales</taxon>
        <taxon>Sphaerotilaceae</taxon>
        <taxon>Pseudaquabacterium</taxon>
    </lineage>
</organism>
<dbReference type="Proteomes" id="UP001368500">
    <property type="component" value="Unassembled WGS sequence"/>
</dbReference>
<comment type="caution">
    <text evidence="2">The sequence shown here is derived from an EMBL/GenBank/DDBJ whole genome shotgun (WGS) entry which is preliminary data.</text>
</comment>
<protein>
    <recommendedName>
        <fullName evidence="4">MSHA biogenesis protein MshJ</fullName>
    </recommendedName>
</protein>
<dbReference type="EMBL" id="JBBUTF010000016">
    <property type="protein sequence ID" value="MEK8027770.1"/>
    <property type="molecule type" value="Genomic_DNA"/>
</dbReference>
<sequence length="442" mass="44956">MSPDHAPPELTLTARAEDLPPPVSGDTTAALAGGTLATPRTRGPSGPGTLSGARRGLGTGGSAAAASGPAPGALAGASPSPAGNAAPRPLSAGSRPGTATARGPAGDTMPAGSPGSAGGAPGTAAPGAAGSAVPPAAVAAAATRLELPPGLQRLMRQFDARPLRERVLMAVAGMAVCGALTDALWLRPTLQRWQQARTELSEAQTLESRLLGDLRQLADHNARRQRMDADELAGWQARVRDGEHELLRYERALVSPTQMPRLLESMLAARGQLRLRELQTMAPVDLSQPDAVARAAAAASAPLGSPAAAAARLAAAQAATRPGPAAAPSTREATHGAAPQLLDGLGERLLGARPAAGAASAGAAAGAAPDRAAAAAPALYRHGVELVVEGPFGDLLGWLRALEQMPQRVLWGELSLDASRYPTNVLTLRVYTLSRDRNWMEI</sequence>
<feature type="region of interest" description="Disordered" evidence="1">
    <location>
        <begin position="1"/>
        <end position="131"/>
    </location>
</feature>
<evidence type="ECO:0000313" key="3">
    <source>
        <dbReference type="Proteomes" id="UP001368500"/>
    </source>
</evidence>
<feature type="compositionally biased region" description="Low complexity" evidence="1">
    <location>
        <begin position="62"/>
        <end position="89"/>
    </location>
</feature>
<name>A0ABU9BGH5_9BURK</name>
<evidence type="ECO:0000256" key="1">
    <source>
        <dbReference type="SAM" id="MobiDB-lite"/>
    </source>
</evidence>
<keyword evidence="3" id="KW-1185">Reference proteome</keyword>
<evidence type="ECO:0008006" key="4">
    <source>
        <dbReference type="Google" id="ProtNLM"/>
    </source>
</evidence>
<feature type="compositionally biased region" description="Low complexity" evidence="1">
    <location>
        <begin position="122"/>
        <end position="131"/>
    </location>
</feature>
<feature type="compositionally biased region" description="Low complexity" evidence="1">
    <location>
        <begin position="27"/>
        <end position="38"/>
    </location>
</feature>
<gene>
    <name evidence="2" type="ORF">AACH11_17530</name>
</gene>
<evidence type="ECO:0000313" key="2">
    <source>
        <dbReference type="EMBL" id="MEK8027770.1"/>
    </source>
</evidence>
<proteinExistence type="predicted"/>